<dbReference type="GO" id="GO:0019632">
    <property type="term" value="P:shikimate metabolic process"/>
    <property type="evidence" value="ECO:0007669"/>
    <property type="project" value="TreeGrafter"/>
</dbReference>
<keyword evidence="3" id="KW-1185">Reference proteome</keyword>
<dbReference type="GO" id="GO:0004764">
    <property type="term" value="F:shikimate 3-dehydrogenase (NADP+) activity"/>
    <property type="evidence" value="ECO:0007669"/>
    <property type="project" value="InterPro"/>
</dbReference>
<dbReference type="Gene3D" id="3.40.50.720">
    <property type="entry name" value="NAD(P)-binding Rossmann-like Domain"/>
    <property type="match status" value="1"/>
</dbReference>
<feature type="domain" description="Shikimate dehydrogenase substrate binding N-terminal" evidence="1">
    <location>
        <begin position="69"/>
        <end position="132"/>
    </location>
</feature>
<dbReference type="AlphaFoldDB" id="A0A7J0G1J4"/>
<dbReference type="InterPro" id="IPR022893">
    <property type="entry name" value="Shikimate_DH_fam"/>
</dbReference>
<dbReference type="InterPro" id="IPR046346">
    <property type="entry name" value="Aminoacid_DH-like_N_sf"/>
</dbReference>
<evidence type="ECO:0000313" key="3">
    <source>
        <dbReference type="Proteomes" id="UP000585474"/>
    </source>
</evidence>
<comment type="caution">
    <text evidence="2">The sequence shown here is derived from an EMBL/GenBank/DDBJ whole genome shotgun (WGS) entry which is preliminary data.</text>
</comment>
<reference evidence="2 3" key="1">
    <citation type="submission" date="2019-07" db="EMBL/GenBank/DDBJ databases">
        <title>De Novo Assembly of kiwifruit Actinidia rufa.</title>
        <authorList>
            <person name="Sugita-Konishi S."/>
            <person name="Sato K."/>
            <person name="Mori E."/>
            <person name="Abe Y."/>
            <person name="Kisaki G."/>
            <person name="Hamano K."/>
            <person name="Suezawa K."/>
            <person name="Otani M."/>
            <person name="Fukuda T."/>
            <person name="Manabe T."/>
            <person name="Gomi K."/>
            <person name="Tabuchi M."/>
            <person name="Akimitsu K."/>
            <person name="Kataoka I."/>
        </authorList>
    </citation>
    <scope>NUCLEOTIDE SEQUENCE [LARGE SCALE GENOMIC DNA]</scope>
    <source>
        <strain evidence="3">cv. Fuchu</strain>
    </source>
</reference>
<name>A0A7J0G1J4_9ERIC</name>
<evidence type="ECO:0000313" key="2">
    <source>
        <dbReference type="EMBL" id="GFZ04640.1"/>
    </source>
</evidence>
<gene>
    <name evidence="2" type="ORF">Acr_17g0002120</name>
</gene>
<dbReference type="OrthoDB" id="204377at2759"/>
<proteinExistence type="predicted"/>
<dbReference type="InterPro" id="IPR013708">
    <property type="entry name" value="Shikimate_DH-bd_N"/>
</dbReference>
<dbReference type="PANTHER" id="PTHR21089:SF7">
    <property type="entry name" value="BIFUNCTIONAL 3-DEHYDROQUINATE DEHYDRATASE_SHIKIMATE DEHYDROGENASE, CHLOROPLASTIC-LIKE ISOFORM X1"/>
    <property type="match status" value="1"/>
</dbReference>
<protein>
    <submittedName>
        <fullName evidence="2">Dehydroquinate dehydratase, putative</fullName>
    </submittedName>
</protein>
<organism evidence="2 3">
    <name type="scientific">Actinidia rufa</name>
    <dbReference type="NCBI Taxonomy" id="165716"/>
    <lineage>
        <taxon>Eukaryota</taxon>
        <taxon>Viridiplantae</taxon>
        <taxon>Streptophyta</taxon>
        <taxon>Embryophyta</taxon>
        <taxon>Tracheophyta</taxon>
        <taxon>Spermatophyta</taxon>
        <taxon>Magnoliopsida</taxon>
        <taxon>eudicotyledons</taxon>
        <taxon>Gunneridae</taxon>
        <taxon>Pentapetalae</taxon>
        <taxon>asterids</taxon>
        <taxon>Ericales</taxon>
        <taxon>Actinidiaceae</taxon>
        <taxon>Actinidia</taxon>
    </lineage>
</organism>
<dbReference type="Proteomes" id="UP000585474">
    <property type="component" value="Unassembled WGS sequence"/>
</dbReference>
<dbReference type="InterPro" id="IPR013785">
    <property type="entry name" value="Aldolase_TIM"/>
</dbReference>
<accession>A0A7J0G1J4</accession>
<evidence type="ECO:0000259" key="1">
    <source>
        <dbReference type="Pfam" id="PF08501"/>
    </source>
</evidence>
<dbReference type="EMBL" id="BJWL01000017">
    <property type="protein sequence ID" value="GFZ04640.1"/>
    <property type="molecule type" value="Genomic_DNA"/>
</dbReference>
<dbReference type="PANTHER" id="PTHR21089">
    <property type="entry name" value="SHIKIMATE DEHYDROGENASE"/>
    <property type="match status" value="1"/>
</dbReference>
<dbReference type="Gene3D" id="3.20.20.70">
    <property type="entry name" value="Aldolase class I"/>
    <property type="match status" value="1"/>
</dbReference>
<dbReference type="Pfam" id="PF08501">
    <property type="entry name" value="Shikimate_dh_N"/>
    <property type="match status" value="1"/>
</dbReference>
<dbReference type="Gene3D" id="3.40.50.10860">
    <property type="entry name" value="Leucine Dehydrogenase, chain A, domain 1"/>
    <property type="match status" value="1"/>
</dbReference>
<dbReference type="GO" id="GO:0009423">
    <property type="term" value="P:chorismate biosynthetic process"/>
    <property type="evidence" value="ECO:0007669"/>
    <property type="project" value="TreeGrafter"/>
</dbReference>
<dbReference type="SUPFAM" id="SSF53223">
    <property type="entry name" value="Aminoacid dehydrogenase-like, N-terminal domain"/>
    <property type="match status" value="1"/>
</dbReference>
<sequence length="297" mass="32038">MFCFRVNGTTNARAVGDRGLISQLLGPKFGAFLVWGSLGGISIPGLPPLLSIKQIYKLEHINASTKVFAFRHTGYNGIYVPMLVDDVKEFFRVYSCTDFSGFSVGIPHKEAAVGCCDEVDPLAKSIGAVRTIIRRPTGGKVIGYNTDCEACITAIEDALRGRQVANGEASHTSPIVGKNVFVGWSWRGRKSTGIAEEQEFSFSTAILAVFSQALPYEMILANASSVGMQPNSDRTPVSKEALGAYQLVFYAVYTPRDTLLLREAAEVGAIAVSRVEITGRLHALSCFVNNVDSSKLG</sequence>